<evidence type="ECO:0000259" key="15">
    <source>
        <dbReference type="PROSITE" id="PS51385"/>
    </source>
</evidence>
<comment type="function">
    <text evidence="11">Catalyzes the dehydration of the S-form of NAD(P)HX at the expense of ADP, which is converted to AMP. Together with NAD(P)HX epimerase, which catalyzes the epimerization of the S- and R-forms, the enzyme allows the repair of both epimers of NAD(P)HX, a damaged form of NAD(P)H that is a result of enzymatic or heat-dependent hydration.</text>
</comment>
<comment type="similarity">
    <text evidence="1">In the N-terminal section; belongs to the NnrE/AIBP family.</text>
</comment>
<dbReference type="Pfam" id="PF01256">
    <property type="entry name" value="Carb_kinase"/>
    <property type="match status" value="1"/>
</dbReference>
<comment type="cofactor">
    <cofactor evidence="12">
        <name>K(+)</name>
        <dbReference type="ChEBI" id="CHEBI:29103"/>
    </cofactor>
    <text evidence="12">Binds 1 potassium ion per subunit.</text>
</comment>
<dbReference type="EMBL" id="JAWDKD010000008">
    <property type="protein sequence ID" value="MDV0446624.1"/>
    <property type="molecule type" value="Genomic_DNA"/>
</dbReference>
<comment type="similarity">
    <text evidence="2">In the C-terminal section; belongs to the NnrD/CARKD family.</text>
</comment>
<feature type="binding site" evidence="11">
    <location>
        <position position="504"/>
    </location>
    <ligand>
        <name>AMP</name>
        <dbReference type="ChEBI" id="CHEBI:456215"/>
    </ligand>
</feature>
<comment type="subunit">
    <text evidence="11">Homotetramer.</text>
</comment>
<keyword evidence="6 11" id="KW-0520">NAD</keyword>
<feature type="binding site" evidence="11">
    <location>
        <position position="307"/>
    </location>
    <ligand>
        <name>(6S)-NADPHX</name>
        <dbReference type="ChEBI" id="CHEBI:64076"/>
    </ligand>
</feature>
<dbReference type="GO" id="GO:0052855">
    <property type="term" value="F:ADP-dependent NAD(P)H-hydrate dehydratase activity"/>
    <property type="evidence" value="ECO:0007669"/>
    <property type="project" value="UniProtKB-UniRule"/>
</dbReference>
<feature type="binding site" evidence="12">
    <location>
        <position position="211"/>
    </location>
    <ligand>
        <name>(6S)-NADPHX</name>
        <dbReference type="ChEBI" id="CHEBI:64076"/>
    </ligand>
</feature>
<keyword evidence="12" id="KW-0479">Metal-binding</keyword>
<dbReference type="PROSITE" id="PS51383">
    <property type="entry name" value="YJEF_C_3"/>
    <property type="match status" value="1"/>
</dbReference>
<keyword evidence="17" id="KW-1185">Reference proteome</keyword>
<dbReference type="InterPro" id="IPR017953">
    <property type="entry name" value="Carbohydrate_kinase_pred_CS"/>
</dbReference>
<comment type="similarity">
    <text evidence="12">Belongs to the NnrE/AIBP family.</text>
</comment>
<dbReference type="GO" id="GO:0052856">
    <property type="term" value="F:NAD(P)HX epimerase activity"/>
    <property type="evidence" value="ECO:0007669"/>
    <property type="project" value="UniProtKB-UniRule"/>
</dbReference>
<evidence type="ECO:0000256" key="11">
    <source>
        <dbReference type="HAMAP-Rule" id="MF_01965"/>
    </source>
</evidence>
<evidence type="ECO:0000256" key="5">
    <source>
        <dbReference type="ARBA" id="ARBA00022857"/>
    </source>
</evidence>
<keyword evidence="3 11" id="KW-0547">Nucleotide-binding</keyword>
<dbReference type="SUPFAM" id="SSF64153">
    <property type="entry name" value="YjeF N-terminal domain-like"/>
    <property type="match status" value="1"/>
</dbReference>
<comment type="catalytic activity">
    <reaction evidence="12">
        <text>(6R)-NADPHX = (6S)-NADPHX</text>
        <dbReference type="Rhea" id="RHEA:32227"/>
        <dbReference type="ChEBI" id="CHEBI:64076"/>
        <dbReference type="ChEBI" id="CHEBI:64077"/>
        <dbReference type="EC" id="5.1.99.6"/>
    </reaction>
</comment>
<organism evidence="16 17">
    <name type="scientific">Methanolapillus africanus</name>
    <dbReference type="NCBI Taxonomy" id="3028297"/>
    <lineage>
        <taxon>Archaea</taxon>
        <taxon>Methanobacteriati</taxon>
        <taxon>Methanobacteriota</taxon>
        <taxon>Stenosarchaea group</taxon>
        <taxon>Methanomicrobia</taxon>
        <taxon>Methanosarcinales</taxon>
        <taxon>Methanosarcinaceae</taxon>
        <taxon>Methanolapillus</taxon>
    </lineage>
</organism>
<evidence type="ECO:0000256" key="9">
    <source>
        <dbReference type="ARBA" id="ARBA00048238"/>
    </source>
</evidence>
<dbReference type="Gene3D" id="3.40.1190.20">
    <property type="match status" value="1"/>
</dbReference>
<evidence type="ECO:0000256" key="12">
    <source>
        <dbReference type="HAMAP-Rule" id="MF_01966"/>
    </source>
</evidence>
<accession>A0AAE4MI54</accession>
<dbReference type="PROSITE" id="PS51385">
    <property type="entry name" value="YJEF_N"/>
    <property type="match status" value="1"/>
</dbReference>
<dbReference type="Pfam" id="PF03853">
    <property type="entry name" value="YjeF_N"/>
    <property type="match status" value="1"/>
</dbReference>
<comment type="function">
    <text evidence="12">Catalyzes the epimerization of the S- and R-forms of NAD(P)HX, a damaged form of NAD(P)H that is a result of enzymatic or heat-dependent hydration. This is a prerequisite for the S-specific NAD(P)H-hydrate dehydratase to allow the repair of both epimers of NAD(P)HX.</text>
</comment>
<dbReference type="RefSeq" id="WP_338099025.1">
    <property type="nucleotide sequence ID" value="NZ_JAWDKD010000008.1"/>
</dbReference>
<sequence>MLPEVITASDMKAVDKNAAFWGMSPVQLMENAGAAVSAVIADHLRASGSKKSKSKSKSGSNLNSDSNAESVLLSGKSRVLFFAGLGNNGGDTFVAARHLAGNKIPSTVILLGEKSGIKTEESAQNYAILQKEKYVSLFEIKSESELDAFFETMASEMAATSAELNSLPAVIVDGIFGTGFSGTVKGLEKKAIERINLLKAENPALFVLSVDIPSGLDPVAGLNDSDEKTIVVADTTVTFHKMKTFLETVESALFSGEVVIQPIGIPSPAEDYFGPGDLGNLYSRNAKSHKGDSGKVLIIGGGPYTGAPALSGMAALRTGADIVTVAVPAAAYEAVASFSPNLIVKKLSGNVVCEDDVPQLTDLILAHDSVVFGPGIGTDPKTVAAIAKLLPLCRKIVLDADALQPDTLAAVQKLTQKSKNETEVILTPHHGEFARILSFLKIKPETDAGAVSDADADSSETISKVCSKLGATILLKGPGDLIANGKLFRKNATGNPGMSVGGTGDVLSGIVGGFFSKNGAFESAGCGAFVCGCAGDAAFEKFGNSLLATDVVGEIVHVFCLYDPKRAGKINPKVKAELESNETRSDSEIEDGVPNSEDAVSKKVHSEADDERKFKLMEIMKKIK</sequence>
<feature type="binding site" evidence="12">
    <location>
        <position position="214"/>
    </location>
    <ligand>
        <name>K(+)</name>
        <dbReference type="ChEBI" id="CHEBI:29103"/>
    </ligand>
</feature>
<keyword evidence="5 11" id="KW-0521">NADP</keyword>
<dbReference type="InterPro" id="IPR000631">
    <property type="entry name" value="CARKD"/>
</dbReference>
<gene>
    <name evidence="16" type="primary">carkd</name>
    <name evidence="11" type="synonym">nnrD</name>
    <name evidence="12" type="synonym">nnrE</name>
    <name evidence="16" type="ORF">MsAg5_04720</name>
</gene>
<feature type="region of interest" description="Disordered" evidence="13">
    <location>
        <begin position="578"/>
        <end position="609"/>
    </location>
</feature>
<reference evidence="16" key="1">
    <citation type="submission" date="2023-06" db="EMBL/GenBank/DDBJ databases">
        <title>Genome sequence of Methanosarcinaceae archaeon Ag5.</title>
        <authorList>
            <person name="Protasov E."/>
            <person name="Platt K."/>
            <person name="Poehlein A."/>
            <person name="Daniel R."/>
            <person name="Brune A."/>
        </authorList>
    </citation>
    <scope>NUCLEOTIDE SEQUENCE</scope>
    <source>
        <strain evidence="16">Ag5</strain>
    </source>
</reference>
<dbReference type="InterPro" id="IPR036652">
    <property type="entry name" value="YjeF_N_dom_sf"/>
</dbReference>
<keyword evidence="12" id="KW-0630">Potassium</keyword>
<evidence type="ECO:0000256" key="6">
    <source>
        <dbReference type="ARBA" id="ARBA00023027"/>
    </source>
</evidence>
<dbReference type="EC" id="5.1.99.6" evidence="12"/>
<evidence type="ECO:0000256" key="8">
    <source>
        <dbReference type="ARBA" id="ARBA00025153"/>
    </source>
</evidence>
<feature type="binding site" evidence="12">
    <location>
        <position position="88"/>
    </location>
    <ligand>
        <name>K(+)</name>
        <dbReference type="ChEBI" id="CHEBI:29103"/>
    </ligand>
</feature>
<dbReference type="NCBIfam" id="TIGR00197">
    <property type="entry name" value="yjeF_nterm"/>
    <property type="match status" value="1"/>
</dbReference>
<dbReference type="Gene3D" id="3.40.50.10260">
    <property type="entry name" value="YjeF N-terminal domain"/>
    <property type="match status" value="1"/>
</dbReference>
<feature type="binding site" evidence="11">
    <location>
        <position position="505"/>
    </location>
    <ligand>
        <name>(6S)-NADPHX</name>
        <dbReference type="ChEBI" id="CHEBI:64076"/>
    </ligand>
</feature>
<evidence type="ECO:0000313" key="17">
    <source>
        <dbReference type="Proteomes" id="UP001271789"/>
    </source>
</evidence>
<comment type="catalytic activity">
    <reaction evidence="10 11">
        <text>(6S)-NADPHX + ADP = AMP + phosphate + NADPH + H(+)</text>
        <dbReference type="Rhea" id="RHEA:32235"/>
        <dbReference type="ChEBI" id="CHEBI:15378"/>
        <dbReference type="ChEBI" id="CHEBI:43474"/>
        <dbReference type="ChEBI" id="CHEBI:57783"/>
        <dbReference type="ChEBI" id="CHEBI:64076"/>
        <dbReference type="ChEBI" id="CHEBI:456215"/>
        <dbReference type="ChEBI" id="CHEBI:456216"/>
        <dbReference type="EC" id="4.2.1.136"/>
    </reaction>
</comment>
<evidence type="ECO:0000256" key="3">
    <source>
        <dbReference type="ARBA" id="ARBA00022741"/>
    </source>
</evidence>
<keyword evidence="12" id="KW-0413">Isomerase</keyword>
<evidence type="ECO:0000256" key="7">
    <source>
        <dbReference type="ARBA" id="ARBA00023239"/>
    </source>
</evidence>
<comment type="caution">
    <text evidence="16">The sequence shown here is derived from an EMBL/GenBank/DDBJ whole genome shotgun (WGS) entry which is preliminary data.</text>
</comment>
<feature type="domain" description="YjeF N-terminal" evidence="15">
    <location>
        <begin position="11"/>
        <end position="271"/>
    </location>
</feature>
<proteinExistence type="inferred from homology"/>
<dbReference type="InterPro" id="IPR004443">
    <property type="entry name" value="YjeF_N_dom"/>
</dbReference>
<evidence type="ECO:0000256" key="10">
    <source>
        <dbReference type="ARBA" id="ARBA00049209"/>
    </source>
</evidence>
<dbReference type="NCBIfam" id="TIGR00196">
    <property type="entry name" value="yjeF_cterm"/>
    <property type="match status" value="1"/>
</dbReference>
<dbReference type="AlphaFoldDB" id="A0AAE4MI54"/>
<dbReference type="PANTHER" id="PTHR12592:SF0">
    <property type="entry name" value="ATP-DEPENDENT (S)-NAD(P)H-HYDRATE DEHYDRATASE"/>
    <property type="match status" value="1"/>
</dbReference>
<comment type="caution">
    <text evidence="11">Lacks conserved residue(s) required for the propagation of feature annotation.</text>
</comment>
<protein>
    <recommendedName>
        <fullName evidence="11 12">Multifunctional fusion protein</fullName>
    </recommendedName>
    <domain>
        <recommendedName>
            <fullName evidence="11">ADP-dependent (S)-NAD(P)H-hydrate dehydratase</fullName>
            <ecNumber evidence="11">4.2.1.136</ecNumber>
        </recommendedName>
        <alternativeName>
            <fullName evidence="11">ADP-dependent NAD(P)HX dehydratase</fullName>
        </alternativeName>
    </domain>
    <domain>
        <recommendedName>
            <fullName evidence="12">NAD(P)H-hydrate epimerase</fullName>
            <ecNumber evidence="12">5.1.99.6</ecNumber>
        </recommendedName>
        <alternativeName>
            <fullName evidence="12">NAD(P)HX epimerase</fullName>
        </alternativeName>
    </domain>
</protein>
<feature type="compositionally biased region" description="Basic and acidic residues" evidence="13">
    <location>
        <begin position="578"/>
        <end position="587"/>
    </location>
</feature>
<feature type="binding site" evidence="11">
    <location>
        <position position="429"/>
    </location>
    <ligand>
        <name>(6S)-NADPHX</name>
        <dbReference type="ChEBI" id="CHEBI:64076"/>
    </ligand>
</feature>
<feature type="domain" description="YjeF C-terminal" evidence="14">
    <location>
        <begin position="273"/>
        <end position="562"/>
    </location>
</feature>
<dbReference type="HAMAP" id="MF_01965">
    <property type="entry name" value="NADHX_dehydratase"/>
    <property type="match status" value="1"/>
</dbReference>
<evidence type="ECO:0000256" key="4">
    <source>
        <dbReference type="ARBA" id="ARBA00022840"/>
    </source>
</evidence>
<evidence type="ECO:0000256" key="13">
    <source>
        <dbReference type="SAM" id="MobiDB-lite"/>
    </source>
</evidence>
<comment type="similarity">
    <text evidence="11">Belongs to the NnrD/CARKD family.</text>
</comment>
<feature type="compositionally biased region" description="Basic and acidic residues" evidence="13">
    <location>
        <begin position="599"/>
        <end position="609"/>
    </location>
</feature>
<feature type="binding site" evidence="12">
    <location>
        <begin position="177"/>
        <end position="183"/>
    </location>
    <ligand>
        <name>(6S)-NADPHX</name>
        <dbReference type="ChEBI" id="CHEBI:64076"/>
    </ligand>
</feature>
<keyword evidence="4 11" id="KW-0067">ATP-binding</keyword>
<dbReference type="GO" id="GO:0046496">
    <property type="term" value="P:nicotinamide nucleotide metabolic process"/>
    <property type="evidence" value="ECO:0007669"/>
    <property type="project" value="UniProtKB-UniRule"/>
</dbReference>
<dbReference type="PANTHER" id="PTHR12592">
    <property type="entry name" value="ATP-DEPENDENT (S)-NAD(P)H-HYDRATE DEHYDRATASE FAMILY MEMBER"/>
    <property type="match status" value="1"/>
</dbReference>
<feature type="binding site" evidence="12">
    <location>
        <position position="173"/>
    </location>
    <ligand>
        <name>K(+)</name>
        <dbReference type="ChEBI" id="CHEBI:29103"/>
    </ligand>
</feature>
<dbReference type="CDD" id="cd01171">
    <property type="entry name" value="YXKO-related"/>
    <property type="match status" value="1"/>
</dbReference>
<dbReference type="Proteomes" id="UP001271789">
    <property type="component" value="Unassembled WGS sequence"/>
</dbReference>
<comment type="catalytic activity">
    <reaction evidence="12">
        <text>(6R)-NADHX = (6S)-NADHX</text>
        <dbReference type="Rhea" id="RHEA:32215"/>
        <dbReference type="ChEBI" id="CHEBI:64074"/>
        <dbReference type="ChEBI" id="CHEBI:64075"/>
        <dbReference type="EC" id="5.1.99.6"/>
    </reaction>
</comment>
<name>A0AAE4MI54_9EURY</name>
<feature type="binding site" evidence="12">
    <location>
        <begin position="87"/>
        <end position="91"/>
    </location>
    <ligand>
        <name>(6S)-NADPHX</name>
        <dbReference type="ChEBI" id="CHEBI:64076"/>
    </ligand>
</feature>
<dbReference type="GO" id="GO:0110051">
    <property type="term" value="P:metabolite repair"/>
    <property type="evidence" value="ECO:0007669"/>
    <property type="project" value="TreeGrafter"/>
</dbReference>
<comment type="function">
    <text evidence="8">Bifunctional enzyme that catalyzes the epimerization of the S- and R-forms of NAD(P)HX and the dehydration of the S-form of NAD(P)HX at the expense of ADP, which is converted to AMP. This allows the repair of both epimers of NAD(P)HX, a damaged form of NAD(P)H that is a result of enzymatic or heat-dependent hydration.</text>
</comment>
<dbReference type="PROSITE" id="PS01050">
    <property type="entry name" value="YJEF_C_2"/>
    <property type="match status" value="1"/>
</dbReference>
<dbReference type="GO" id="GO:0005524">
    <property type="term" value="F:ATP binding"/>
    <property type="evidence" value="ECO:0007669"/>
    <property type="project" value="UniProtKB-KW"/>
</dbReference>
<dbReference type="GO" id="GO:0046872">
    <property type="term" value="F:metal ion binding"/>
    <property type="evidence" value="ECO:0007669"/>
    <property type="project" value="UniProtKB-KW"/>
</dbReference>
<dbReference type="SUPFAM" id="SSF53613">
    <property type="entry name" value="Ribokinase-like"/>
    <property type="match status" value="1"/>
</dbReference>
<evidence type="ECO:0000313" key="16">
    <source>
        <dbReference type="EMBL" id="MDV0446624.1"/>
    </source>
</evidence>
<dbReference type="InterPro" id="IPR029056">
    <property type="entry name" value="Ribokinase-like"/>
</dbReference>
<dbReference type="HAMAP" id="MF_01966">
    <property type="entry name" value="NADHX_epimerase"/>
    <property type="match status" value="1"/>
</dbReference>
<evidence type="ECO:0000256" key="2">
    <source>
        <dbReference type="ARBA" id="ARBA00009524"/>
    </source>
</evidence>
<keyword evidence="7 11" id="KW-0456">Lyase</keyword>
<dbReference type="EC" id="4.2.1.136" evidence="11"/>
<comment type="cofactor">
    <cofactor evidence="11">
        <name>Mg(2+)</name>
        <dbReference type="ChEBI" id="CHEBI:18420"/>
    </cofactor>
</comment>
<feature type="binding site" evidence="11">
    <location>
        <position position="375"/>
    </location>
    <ligand>
        <name>(6S)-NADPHX</name>
        <dbReference type="ChEBI" id="CHEBI:64076"/>
    </ligand>
</feature>
<evidence type="ECO:0000259" key="14">
    <source>
        <dbReference type="PROSITE" id="PS51383"/>
    </source>
</evidence>
<evidence type="ECO:0000256" key="1">
    <source>
        <dbReference type="ARBA" id="ARBA00006001"/>
    </source>
</evidence>
<comment type="catalytic activity">
    <reaction evidence="9 11">
        <text>(6S)-NADHX + ADP = AMP + phosphate + NADH + H(+)</text>
        <dbReference type="Rhea" id="RHEA:32223"/>
        <dbReference type="ChEBI" id="CHEBI:15378"/>
        <dbReference type="ChEBI" id="CHEBI:43474"/>
        <dbReference type="ChEBI" id="CHEBI:57945"/>
        <dbReference type="ChEBI" id="CHEBI:64074"/>
        <dbReference type="ChEBI" id="CHEBI:456215"/>
        <dbReference type="ChEBI" id="CHEBI:456216"/>
        <dbReference type="EC" id="4.2.1.136"/>
    </reaction>
</comment>